<evidence type="ECO:0000313" key="16">
    <source>
        <dbReference type="Proteomes" id="UP000264820"/>
    </source>
</evidence>
<keyword evidence="5 13" id="KW-0812">Transmembrane</keyword>
<sequence length="356" mass="39446">GFRRHSKRPETKKGDARHETHTNNIGPPESPQGPTLRPHVPRPKLLRPLLFTLGFTGCSFGAAAILQSENTKSRVRTLKDQEESENLLAGSPDMAYWHDWWNQLTVFQRQLIILMSVVDDFWGRRTEGQRTVTGIIVANALVLCCWRIPSLQRTMMKYFTSNPAAKSQCLPMVLSSFSHYSIFHLMTNMYVLWTFSSGVVSLLGREQFLAVYMSAGVISTMFSYVCKTASGRIFPSLGASGAIMAVVAAVCFKVPDAKLRVIFLPMVMFTAGNVLKAVVALDMAGLLLGWQMFDHAAHIGGALFGVWYVTYGHKLIWGKRNSVVKMWHNIRPPGGDGSRPGGGSGMDNKDRPPGPK</sequence>
<evidence type="ECO:0000256" key="10">
    <source>
        <dbReference type="ARBA" id="ARBA00023128"/>
    </source>
</evidence>
<dbReference type="SUPFAM" id="SSF144091">
    <property type="entry name" value="Rhomboid-like"/>
    <property type="match status" value="1"/>
</dbReference>
<evidence type="ECO:0000256" key="2">
    <source>
        <dbReference type="ARBA" id="ARBA00004448"/>
    </source>
</evidence>
<feature type="region of interest" description="Disordered" evidence="12">
    <location>
        <begin position="1"/>
        <end position="39"/>
    </location>
</feature>
<dbReference type="Gene3D" id="1.20.1540.10">
    <property type="entry name" value="Rhomboid-like"/>
    <property type="match status" value="1"/>
</dbReference>
<dbReference type="Proteomes" id="UP000264820">
    <property type="component" value="Unplaced"/>
</dbReference>
<evidence type="ECO:0000256" key="12">
    <source>
        <dbReference type="SAM" id="MobiDB-lite"/>
    </source>
</evidence>
<dbReference type="GO" id="GO:0005743">
    <property type="term" value="C:mitochondrial inner membrane"/>
    <property type="evidence" value="ECO:0007669"/>
    <property type="project" value="UniProtKB-SubCell"/>
</dbReference>
<dbReference type="GO" id="GO:0004252">
    <property type="term" value="F:serine-type endopeptidase activity"/>
    <property type="evidence" value="ECO:0007669"/>
    <property type="project" value="InterPro"/>
</dbReference>
<keyword evidence="16" id="KW-1185">Reference proteome</keyword>
<organism evidence="15 16">
    <name type="scientific">Hippocampus comes</name>
    <name type="common">Tiger tail seahorse</name>
    <dbReference type="NCBI Taxonomy" id="109280"/>
    <lineage>
        <taxon>Eukaryota</taxon>
        <taxon>Metazoa</taxon>
        <taxon>Chordata</taxon>
        <taxon>Craniata</taxon>
        <taxon>Vertebrata</taxon>
        <taxon>Euteleostomi</taxon>
        <taxon>Actinopterygii</taxon>
        <taxon>Neopterygii</taxon>
        <taxon>Teleostei</taxon>
        <taxon>Neoteleostei</taxon>
        <taxon>Acanthomorphata</taxon>
        <taxon>Syngnathiaria</taxon>
        <taxon>Syngnathiformes</taxon>
        <taxon>Syngnathoidei</taxon>
        <taxon>Syngnathidae</taxon>
        <taxon>Hippocampus</taxon>
    </lineage>
</organism>
<feature type="compositionally biased region" description="Basic and acidic residues" evidence="12">
    <location>
        <begin position="8"/>
        <end position="21"/>
    </location>
</feature>
<evidence type="ECO:0000256" key="5">
    <source>
        <dbReference type="ARBA" id="ARBA00022692"/>
    </source>
</evidence>
<evidence type="ECO:0000256" key="3">
    <source>
        <dbReference type="ARBA" id="ARBA00009045"/>
    </source>
</evidence>
<evidence type="ECO:0000256" key="7">
    <source>
        <dbReference type="ARBA" id="ARBA00022801"/>
    </source>
</evidence>
<dbReference type="AlphaFoldDB" id="A0A3Q2XSA6"/>
<reference evidence="15" key="1">
    <citation type="submission" date="2025-08" db="UniProtKB">
        <authorList>
            <consortium name="Ensembl"/>
        </authorList>
    </citation>
    <scope>IDENTIFICATION</scope>
</reference>
<dbReference type="STRING" id="109280.ENSHCOP00000007690"/>
<feature type="region of interest" description="Disordered" evidence="12">
    <location>
        <begin position="329"/>
        <end position="356"/>
    </location>
</feature>
<evidence type="ECO:0000256" key="1">
    <source>
        <dbReference type="ARBA" id="ARBA00000156"/>
    </source>
</evidence>
<dbReference type="InterPro" id="IPR035952">
    <property type="entry name" value="Rhomboid-like_sf"/>
</dbReference>
<evidence type="ECO:0000256" key="13">
    <source>
        <dbReference type="SAM" id="Phobius"/>
    </source>
</evidence>
<evidence type="ECO:0000259" key="14">
    <source>
        <dbReference type="Pfam" id="PF01694"/>
    </source>
</evidence>
<keyword evidence="8" id="KW-0809">Transit peptide</keyword>
<feature type="transmembrane region" description="Helical" evidence="13">
    <location>
        <begin position="131"/>
        <end position="149"/>
    </location>
</feature>
<evidence type="ECO:0000256" key="9">
    <source>
        <dbReference type="ARBA" id="ARBA00022989"/>
    </source>
</evidence>
<evidence type="ECO:0000256" key="11">
    <source>
        <dbReference type="ARBA" id="ARBA00023136"/>
    </source>
</evidence>
<dbReference type="Ensembl" id="ENSHCOT00000001565.1">
    <property type="protein sequence ID" value="ENSHCOP00000007690.1"/>
    <property type="gene ID" value="ENSHCOG00000009800.1"/>
</dbReference>
<dbReference type="GO" id="GO:0006465">
    <property type="term" value="P:signal peptide processing"/>
    <property type="evidence" value="ECO:0007669"/>
    <property type="project" value="TreeGrafter"/>
</dbReference>
<dbReference type="OMA" id="TQCLPMI"/>
<proteinExistence type="inferred from homology"/>
<feature type="transmembrane region" description="Helical" evidence="13">
    <location>
        <begin position="182"/>
        <end position="203"/>
    </location>
</feature>
<comment type="catalytic activity">
    <reaction evidence="1">
        <text>Cleaves type-1 transmembrane domains using a catalytic dyad composed of serine and histidine that are contributed by different transmembrane domains.</text>
        <dbReference type="EC" id="3.4.21.105"/>
    </reaction>
</comment>
<keyword evidence="6" id="KW-0999">Mitochondrion inner membrane</keyword>
<evidence type="ECO:0000256" key="8">
    <source>
        <dbReference type="ARBA" id="ARBA00022946"/>
    </source>
</evidence>
<dbReference type="PANTHER" id="PTHR43731:SF28">
    <property type="entry name" value="PRESENILIN-ASSOCIATED RHOMBOID-LIKE PROTEIN A, MITOCHONDRIAL"/>
    <property type="match status" value="1"/>
</dbReference>
<feature type="compositionally biased region" description="Basic and acidic residues" evidence="12">
    <location>
        <begin position="347"/>
        <end position="356"/>
    </location>
</feature>
<reference evidence="15" key="2">
    <citation type="submission" date="2025-09" db="UniProtKB">
        <authorList>
            <consortium name="Ensembl"/>
        </authorList>
    </citation>
    <scope>IDENTIFICATION</scope>
</reference>
<dbReference type="GeneTree" id="ENSGT00390000013063"/>
<dbReference type="InterPro" id="IPR022764">
    <property type="entry name" value="Peptidase_S54_rhomboid_dom"/>
</dbReference>
<evidence type="ECO:0000313" key="15">
    <source>
        <dbReference type="Ensembl" id="ENSHCOP00000007690.1"/>
    </source>
</evidence>
<feature type="compositionally biased region" description="Gly residues" evidence="12">
    <location>
        <begin position="334"/>
        <end position="345"/>
    </location>
</feature>
<feature type="transmembrane region" description="Helical" evidence="13">
    <location>
        <begin position="237"/>
        <end position="254"/>
    </location>
</feature>
<feature type="transmembrane region" description="Helical" evidence="13">
    <location>
        <begin position="261"/>
        <end position="290"/>
    </location>
</feature>
<keyword evidence="10" id="KW-0496">Mitochondrion</keyword>
<keyword evidence="9 13" id="KW-1133">Transmembrane helix</keyword>
<evidence type="ECO:0000256" key="4">
    <source>
        <dbReference type="ARBA" id="ARBA00013039"/>
    </source>
</evidence>
<comment type="subcellular location">
    <subcellularLocation>
        <location evidence="2">Mitochondrion inner membrane</location>
        <topology evidence="2">Multi-pass membrane protein</topology>
    </subcellularLocation>
</comment>
<feature type="transmembrane region" description="Helical" evidence="13">
    <location>
        <begin position="208"/>
        <end position="225"/>
    </location>
</feature>
<dbReference type="EC" id="3.4.21.105" evidence="4"/>
<keyword evidence="7" id="KW-0378">Hydrolase</keyword>
<dbReference type="InterPro" id="IPR050925">
    <property type="entry name" value="Rhomboid_protease_S54"/>
</dbReference>
<comment type="similarity">
    <text evidence="3">Belongs to the peptidase S54 family.</text>
</comment>
<evidence type="ECO:0000256" key="6">
    <source>
        <dbReference type="ARBA" id="ARBA00022792"/>
    </source>
</evidence>
<feature type="domain" description="Peptidase S54 rhomboid" evidence="14">
    <location>
        <begin position="168"/>
        <end position="312"/>
    </location>
</feature>
<dbReference type="PANTHER" id="PTHR43731">
    <property type="entry name" value="RHOMBOID PROTEASE"/>
    <property type="match status" value="1"/>
</dbReference>
<name>A0A3Q2XSA6_HIPCM</name>
<feature type="transmembrane region" description="Helical" evidence="13">
    <location>
        <begin position="296"/>
        <end position="317"/>
    </location>
</feature>
<protein>
    <recommendedName>
        <fullName evidence="4">rhomboid protease</fullName>
        <ecNumber evidence="4">3.4.21.105</ecNumber>
    </recommendedName>
</protein>
<dbReference type="Pfam" id="PF01694">
    <property type="entry name" value="Rhomboid"/>
    <property type="match status" value="1"/>
</dbReference>
<accession>A0A3Q2XSA6</accession>
<keyword evidence="11 13" id="KW-0472">Membrane</keyword>
<dbReference type="FunFam" id="1.20.1540.10:FF:000005">
    <property type="entry name" value="Presenilins-associated rhomboid-like protein, mitochondrial"/>
    <property type="match status" value="1"/>
</dbReference>